<dbReference type="KEGG" id="gms:SOIL9_81740"/>
<reference evidence="1 2" key="1">
    <citation type="submission" date="2019-05" db="EMBL/GenBank/DDBJ databases">
        <authorList>
            <consortium name="Science for Life Laboratories"/>
        </authorList>
    </citation>
    <scope>NUCLEOTIDE SEQUENCE [LARGE SCALE GENOMIC DNA]</scope>
    <source>
        <strain evidence="1">Soil9</strain>
    </source>
</reference>
<dbReference type="InterPro" id="IPR029063">
    <property type="entry name" value="SAM-dependent_MTases_sf"/>
</dbReference>
<name>A0A6P2DET5_9BACT</name>
<dbReference type="SUPFAM" id="SSF53335">
    <property type="entry name" value="S-adenosyl-L-methionine-dependent methyltransferases"/>
    <property type="match status" value="1"/>
</dbReference>
<sequence>MISSLQKFGDKTWTQDKLERVRKYLTAYTTIMRKRSHQFAYIDGFAGTGYHELKQEADDGAGLFSEPAEPEVTAFLDGSARMALQVEPRFHKYIFIEKSAKKAAELEKLKSEFTDRGPDIRIETADANEAIQKLCRASWDKHRAVLFMDPFGMQLTWDTVRVVAATRAIDTWILFPLSAVNRLLKSDANIPLSWRARLDTMFGEPNWFDEFFPENRSDNLFETDAVRRRKAATMEKIGEYFNRRLASVFAGVAPNPYTLKNKLGVPLFQLCFAAGNPHAVDTAVKIAKDILKRDPVKPARLPMMEDD</sequence>
<dbReference type="NCBIfam" id="TIGR04474">
    <property type="entry name" value="tcm_partner"/>
    <property type="match status" value="1"/>
</dbReference>
<dbReference type="RefSeq" id="WP_197909653.1">
    <property type="nucleotide sequence ID" value="NZ_LR593886.1"/>
</dbReference>
<protein>
    <recommendedName>
        <fullName evidence="3">Three-Cys-motif partner protein TcmP</fullName>
    </recommendedName>
</protein>
<accession>A0A6P2DET5</accession>
<dbReference type="Gene3D" id="3.40.50.150">
    <property type="entry name" value="Vaccinia Virus protein VP39"/>
    <property type="match status" value="1"/>
</dbReference>
<dbReference type="Proteomes" id="UP000464178">
    <property type="component" value="Chromosome"/>
</dbReference>
<proteinExistence type="predicted"/>
<dbReference type="AlphaFoldDB" id="A0A6P2DET5"/>
<evidence type="ECO:0000313" key="1">
    <source>
        <dbReference type="EMBL" id="VTS00468.1"/>
    </source>
</evidence>
<evidence type="ECO:0000313" key="2">
    <source>
        <dbReference type="Proteomes" id="UP000464178"/>
    </source>
</evidence>
<dbReference type="EMBL" id="LR593886">
    <property type="protein sequence ID" value="VTS00468.1"/>
    <property type="molecule type" value="Genomic_DNA"/>
</dbReference>
<organism evidence="1 2">
    <name type="scientific">Gemmata massiliana</name>
    <dbReference type="NCBI Taxonomy" id="1210884"/>
    <lineage>
        <taxon>Bacteria</taxon>
        <taxon>Pseudomonadati</taxon>
        <taxon>Planctomycetota</taxon>
        <taxon>Planctomycetia</taxon>
        <taxon>Gemmatales</taxon>
        <taxon>Gemmataceae</taxon>
        <taxon>Gemmata</taxon>
    </lineage>
</organism>
<keyword evidence="2" id="KW-1185">Reference proteome</keyword>
<gene>
    <name evidence="1" type="ORF">SOIL9_81740</name>
</gene>
<evidence type="ECO:0008006" key="3">
    <source>
        <dbReference type="Google" id="ProtNLM"/>
    </source>
</evidence>
<dbReference type="InterPro" id="IPR031009">
    <property type="entry name" value="Tcm_partner"/>
</dbReference>